<reference evidence="3 4" key="1">
    <citation type="journal article" date="2016" name="Genome Announc.">
        <title>Complete Genome and Plasmid Sequences for Rhodococcus fascians D188 and Draft Sequences for Rhodococcus Isolates PBTS 1 and PBTS 2.</title>
        <authorList>
            <person name="Stamler R.A."/>
            <person name="Vereecke D."/>
            <person name="Zhang Y."/>
            <person name="Schilkey F."/>
            <person name="Devitt N."/>
            <person name="Randall J.J."/>
        </authorList>
    </citation>
    <scope>NUCLEOTIDE SEQUENCE [LARGE SCALE GENOMIC DNA]</scope>
    <source>
        <strain evidence="3 4">PBTS2</strain>
    </source>
</reference>
<dbReference type="PATRIC" id="fig|1653479.3.peg.3695"/>
<name>A0A143QPN7_RHOFA</name>
<sequence>MSAVPELLRQGADASVGKNKSQRIADDIADRLVSMQANELGTLALTNMIGTLYENGWQPLDLMHVVRRQHTVAVTNLAAAALLHHADLIEADSRAPHDWVDQMSAICEQFPTVAARVDATPDFLTAYLVASGKSDYIAASDQWLDVLTLLGQWQTLPRWPQLGAKPSQWPRTRSSVPTTTGADSPNSKMLAKIRGLLAKADATDFAEEAETLTAKAQELMTRYSIDTLLLAEGHLDVRGRRVHIDGPHAPAKAQLLHVAGTANRVKTIWDAEYAVATLVGAPVDVEQAELVFTSLLVQATRALGHSPEAKKRKKAGSAAFGKAFLYAYAIRIGDRLTDADAHALDEARQESGDLLPILAAQTVAVEAEFDRLFPTAKPMRGPRLDAEGWDSGRAAADRADLSR</sequence>
<dbReference type="Proteomes" id="UP000076038">
    <property type="component" value="Chromosome"/>
</dbReference>
<protein>
    <recommendedName>
        <fullName evidence="2">DUF2786 domain-containing protein</fullName>
    </recommendedName>
</protein>
<dbReference type="InterPro" id="IPR024498">
    <property type="entry name" value="DUF2786"/>
</dbReference>
<evidence type="ECO:0000259" key="2">
    <source>
        <dbReference type="Pfam" id="PF10979"/>
    </source>
</evidence>
<feature type="compositionally biased region" description="Polar residues" evidence="1">
    <location>
        <begin position="169"/>
        <end position="184"/>
    </location>
</feature>
<dbReference type="Pfam" id="PF10979">
    <property type="entry name" value="DUF2786"/>
    <property type="match status" value="1"/>
</dbReference>
<gene>
    <name evidence="3" type="ORF">A3Q41_03645</name>
</gene>
<evidence type="ECO:0000256" key="1">
    <source>
        <dbReference type="SAM" id="MobiDB-lite"/>
    </source>
</evidence>
<organism evidence="3 4">
    <name type="scientific">Rhodococcoides fascians</name>
    <name type="common">Rhodococcus fascians</name>
    <dbReference type="NCBI Taxonomy" id="1828"/>
    <lineage>
        <taxon>Bacteria</taxon>
        <taxon>Bacillati</taxon>
        <taxon>Actinomycetota</taxon>
        <taxon>Actinomycetes</taxon>
        <taxon>Mycobacteriales</taxon>
        <taxon>Nocardiaceae</taxon>
        <taxon>Rhodococcoides</taxon>
    </lineage>
</organism>
<reference evidence="4" key="2">
    <citation type="submission" date="2016-04" db="EMBL/GenBank/DDBJ databases">
        <title>Complete Genome and Plasmid Sequences for Rhodococcus fascians D188 and Draft Sequences for Rhodococcus spp. Isolates PBTS 1 and PBTS 2.</title>
        <authorList>
            <person name="Stamer R."/>
            <person name="Vereecke D."/>
            <person name="Zhang Y."/>
            <person name="Schilkey F."/>
            <person name="Devitt N."/>
            <person name="Randall J."/>
        </authorList>
    </citation>
    <scope>NUCLEOTIDE SEQUENCE [LARGE SCALE GENOMIC DNA]</scope>
    <source>
        <strain evidence="4">PBTS2</strain>
    </source>
</reference>
<evidence type="ECO:0000313" key="4">
    <source>
        <dbReference type="Proteomes" id="UP000076038"/>
    </source>
</evidence>
<dbReference type="KEGG" id="rhs:A3Q41_03645"/>
<dbReference type="OrthoDB" id="3508128at2"/>
<feature type="domain" description="DUF2786" evidence="2">
    <location>
        <begin position="188"/>
        <end position="226"/>
    </location>
</feature>
<feature type="region of interest" description="Disordered" evidence="1">
    <location>
        <begin position="383"/>
        <end position="403"/>
    </location>
</feature>
<dbReference type="RefSeq" id="WP_032372609.1">
    <property type="nucleotide sequence ID" value="NZ_CP015220.1"/>
</dbReference>
<proteinExistence type="predicted"/>
<keyword evidence="4" id="KW-1185">Reference proteome</keyword>
<dbReference type="EMBL" id="CP015220">
    <property type="protein sequence ID" value="AMY24931.1"/>
    <property type="molecule type" value="Genomic_DNA"/>
</dbReference>
<feature type="region of interest" description="Disordered" evidence="1">
    <location>
        <begin position="161"/>
        <end position="184"/>
    </location>
</feature>
<evidence type="ECO:0000313" key="3">
    <source>
        <dbReference type="EMBL" id="AMY24931.1"/>
    </source>
</evidence>
<dbReference type="AlphaFoldDB" id="A0A143QPN7"/>
<accession>A0A143QPN7</accession>